<evidence type="ECO:0000313" key="3">
    <source>
        <dbReference type="Proteomes" id="UP000827092"/>
    </source>
</evidence>
<sequence>MMSYLFNSVRKELFSPLAQPRMRFSSGTSGSSSTGTSSSTAGKTKPQLTKNEERIILALKATAVFLPGVYLGHVMTKQNIIGEETGGDQDNNDKDGKDKKKDEKDDDKKDA</sequence>
<reference evidence="2 3" key="1">
    <citation type="journal article" date="2022" name="Nat. Ecol. Evol.">
        <title>A masculinizing supergene underlies an exaggerated male reproductive morph in a spider.</title>
        <authorList>
            <person name="Hendrickx F."/>
            <person name="De Corte Z."/>
            <person name="Sonet G."/>
            <person name="Van Belleghem S.M."/>
            <person name="Kostlbacher S."/>
            <person name="Vangestel C."/>
        </authorList>
    </citation>
    <scope>NUCLEOTIDE SEQUENCE [LARGE SCALE GENOMIC DNA]</scope>
    <source>
        <strain evidence="2">W744_W776</strain>
    </source>
</reference>
<feature type="compositionally biased region" description="Low complexity" evidence="1">
    <location>
        <begin position="25"/>
        <end position="40"/>
    </location>
</feature>
<proteinExistence type="predicted"/>
<accession>A0AAV6URE3</accession>
<evidence type="ECO:0000256" key="1">
    <source>
        <dbReference type="SAM" id="MobiDB-lite"/>
    </source>
</evidence>
<dbReference type="Proteomes" id="UP000827092">
    <property type="component" value="Unassembled WGS sequence"/>
</dbReference>
<gene>
    <name evidence="2" type="ORF">JTE90_008733</name>
</gene>
<comment type="caution">
    <text evidence="2">The sequence shown here is derived from an EMBL/GenBank/DDBJ whole genome shotgun (WGS) entry which is preliminary data.</text>
</comment>
<evidence type="ECO:0000313" key="2">
    <source>
        <dbReference type="EMBL" id="KAG8186203.1"/>
    </source>
</evidence>
<name>A0AAV6URE3_9ARAC</name>
<dbReference type="AlphaFoldDB" id="A0AAV6URE3"/>
<keyword evidence="3" id="KW-1185">Reference proteome</keyword>
<dbReference type="EMBL" id="JAFNEN010000309">
    <property type="protein sequence ID" value="KAG8186203.1"/>
    <property type="molecule type" value="Genomic_DNA"/>
</dbReference>
<organism evidence="2 3">
    <name type="scientific">Oedothorax gibbosus</name>
    <dbReference type="NCBI Taxonomy" id="931172"/>
    <lineage>
        <taxon>Eukaryota</taxon>
        <taxon>Metazoa</taxon>
        <taxon>Ecdysozoa</taxon>
        <taxon>Arthropoda</taxon>
        <taxon>Chelicerata</taxon>
        <taxon>Arachnida</taxon>
        <taxon>Araneae</taxon>
        <taxon>Araneomorphae</taxon>
        <taxon>Entelegynae</taxon>
        <taxon>Araneoidea</taxon>
        <taxon>Linyphiidae</taxon>
        <taxon>Erigoninae</taxon>
        <taxon>Oedothorax</taxon>
    </lineage>
</organism>
<feature type="region of interest" description="Disordered" evidence="1">
    <location>
        <begin position="81"/>
        <end position="111"/>
    </location>
</feature>
<protein>
    <submittedName>
        <fullName evidence="2">Uncharacterized protein</fullName>
    </submittedName>
</protein>
<feature type="region of interest" description="Disordered" evidence="1">
    <location>
        <begin position="17"/>
        <end position="49"/>
    </location>
</feature>
<feature type="compositionally biased region" description="Basic and acidic residues" evidence="1">
    <location>
        <begin position="91"/>
        <end position="111"/>
    </location>
</feature>